<reference evidence="1" key="1">
    <citation type="submission" date="2018-05" db="EMBL/GenBank/DDBJ databases">
        <title>Draft genome of Mucuna pruriens seed.</title>
        <authorList>
            <person name="Nnadi N.E."/>
            <person name="Vos R."/>
            <person name="Hasami M.H."/>
            <person name="Devisetty U.K."/>
            <person name="Aguiy J.C."/>
        </authorList>
    </citation>
    <scope>NUCLEOTIDE SEQUENCE [LARGE SCALE GENOMIC DNA]</scope>
    <source>
        <strain evidence="1">JCA_2017</strain>
    </source>
</reference>
<sequence>MKERKKKKYLDVVILPYITDKGSINAANEEQCVDVAFVLMLALGFGVSCFVHKELGLRFLSDFMHKDLTQAKKMWDTLKVTHENVNDD</sequence>
<accession>A0A371FE36</accession>
<organism evidence="1 2">
    <name type="scientific">Mucuna pruriens</name>
    <name type="common">Velvet bean</name>
    <name type="synonym">Dolichos pruriens</name>
    <dbReference type="NCBI Taxonomy" id="157652"/>
    <lineage>
        <taxon>Eukaryota</taxon>
        <taxon>Viridiplantae</taxon>
        <taxon>Streptophyta</taxon>
        <taxon>Embryophyta</taxon>
        <taxon>Tracheophyta</taxon>
        <taxon>Spermatophyta</taxon>
        <taxon>Magnoliopsida</taxon>
        <taxon>eudicotyledons</taxon>
        <taxon>Gunneridae</taxon>
        <taxon>Pentapetalae</taxon>
        <taxon>rosids</taxon>
        <taxon>fabids</taxon>
        <taxon>Fabales</taxon>
        <taxon>Fabaceae</taxon>
        <taxon>Papilionoideae</taxon>
        <taxon>50 kb inversion clade</taxon>
        <taxon>NPAAA clade</taxon>
        <taxon>indigoferoid/millettioid clade</taxon>
        <taxon>Phaseoleae</taxon>
        <taxon>Mucuna</taxon>
    </lineage>
</organism>
<protein>
    <submittedName>
        <fullName evidence="1">Uncharacterized protein</fullName>
    </submittedName>
</protein>
<dbReference type="EMBL" id="QJKJ01009466">
    <property type="protein sequence ID" value="RDX76546.1"/>
    <property type="molecule type" value="Genomic_DNA"/>
</dbReference>
<dbReference type="Proteomes" id="UP000257109">
    <property type="component" value="Unassembled WGS sequence"/>
</dbReference>
<keyword evidence="2" id="KW-1185">Reference proteome</keyword>
<name>A0A371FE36_MUCPR</name>
<evidence type="ECO:0000313" key="1">
    <source>
        <dbReference type="EMBL" id="RDX76546.1"/>
    </source>
</evidence>
<feature type="non-terminal residue" evidence="1">
    <location>
        <position position="1"/>
    </location>
</feature>
<proteinExistence type="predicted"/>
<dbReference type="AlphaFoldDB" id="A0A371FE36"/>
<evidence type="ECO:0000313" key="2">
    <source>
        <dbReference type="Proteomes" id="UP000257109"/>
    </source>
</evidence>
<comment type="caution">
    <text evidence="1">The sequence shown here is derived from an EMBL/GenBank/DDBJ whole genome shotgun (WGS) entry which is preliminary data.</text>
</comment>
<gene>
    <name evidence="1" type="ORF">CR513_43443</name>
</gene>